<dbReference type="EMBL" id="AP014854">
    <property type="protein sequence ID" value="BAS00770.1"/>
    <property type="molecule type" value="Genomic_DNA"/>
</dbReference>
<gene>
    <name evidence="2" type="ORF">BV133_3176</name>
</gene>
<evidence type="ECO:0000256" key="1">
    <source>
        <dbReference type="SAM" id="MobiDB-lite"/>
    </source>
</evidence>
<protein>
    <submittedName>
        <fullName evidence="2">Uncharacterized protein</fullName>
    </submittedName>
</protein>
<feature type="region of interest" description="Disordered" evidence="1">
    <location>
        <begin position="1"/>
        <end position="89"/>
    </location>
</feature>
<proteinExistence type="predicted"/>
<feature type="compositionally biased region" description="Low complexity" evidence="1">
    <location>
        <begin position="40"/>
        <end position="51"/>
    </location>
</feature>
<name>A0A182D5M7_BLAVI</name>
<accession>A0A182D5M7</accession>
<organism evidence="2">
    <name type="scientific">Blastochloris viridis</name>
    <name type="common">Rhodopseudomonas viridis</name>
    <dbReference type="NCBI Taxonomy" id="1079"/>
    <lineage>
        <taxon>Bacteria</taxon>
        <taxon>Pseudomonadati</taxon>
        <taxon>Pseudomonadota</taxon>
        <taxon>Alphaproteobacteria</taxon>
        <taxon>Hyphomicrobiales</taxon>
        <taxon>Blastochloridaceae</taxon>
        <taxon>Blastochloris</taxon>
    </lineage>
</organism>
<evidence type="ECO:0000313" key="2">
    <source>
        <dbReference type="EMBL" id="BAS00770.1"/>
    </source>
</evidence>
<sequence length="89" mass="9401">MAERRMSEAERTKAERDTVPETEQELVDAASELSFPASDPPAYMGGAAVAGGPPPPEAPREPASDTLAAQDRARGRTARKVVKRVAGGR</sequence>
<feature type="compositionally biased region" description="Basic and acidic residues" evidence="1">
    <location>
        <begin position="1"/>
        <end position="19"/>
    </location>
</feature>
<reference evidence="2" key="1">
    <citation type="journal article" date="2015" name="Genome Announc.">
        <title>Complete Genome Sequence of the Bacteriochlorophyll b-Producing Photosynthetic Bacterium Blastochloris viridis.</title>
        <authorList>
            <person name="Tsukatani Y."/>
            <person name="Hirose Y."/>
            <person name="Harada J."/>
            <person name="Misawa N."/>
            <person name="Mori K."/>
            <person name="Inoue K."/>
            <person name="Tamiaki H."/>
        </authorList>
    </citation>
    <scope>NUCLEOTIDE SEQUENCE [LARGE SCALE GENOMIC DNA]</scope>
    <source>
        <strain evidence="2">DSM 133</strain>
    </source>
</reference>
<dbReference type="AlphaFoldDB" id="A0A182D5M7"/>